<dbReference type="GO" id="GO:0010181">
    <property type="term" value="F:FMN binding"/>
    <property type="evidence" value="ECO:0007669"/>
    <property type="project" value="TreeGrafter"/>
</dbReference>
<dbReference type="InterPro" id="IPR036551">
    <property type="entry name" value="Flavin_trans-like"/>
</dbReference>
<dbReference type="PANTHER" id="PTHR14359">
    <property type="entry name" value="HOMO-OLIGOMERIC FLAVIN CONTAINING CYS DECARBOXYLASE FAMILY"/>
    <property type="match status" value="1"/>
</dbReference>
<keyword evidence="1" id="KW-0173">Coenzyme A biosynthesis</keyword>
<dbReference type="GO" id="GO:0004633">
    <property type="term" value="F:phosphopantothenoylcysteine decarboxylase activity"/>
    <property type="evidence" value="ECO:0007669"/>
    <property type="project" value="TreeGrafter"/>
</dbReference>
<comment type="caution">
    <text evidence="4">The sequence shown here is derived from an EMBL/GenBank/DDBJ whole genome shotgun (WGS) entry which is preliminary data.</text>
</comment>
<proteinExistence type="inferred from homology"/>
<comment type="similarity">
    <text evidence="2">Belongs to the HFCD (homooligomeric flavin containing Cys decarboxylase) superfamily.</text>
</comment>
<gene>
    <name evidence="4" type="ORF">P879_05649</name>
</gene>
<dbReference type="GO" id="GO:0015937">
    <property type="term" value="P:coenzyme A biosynthetic process"/>
    <property type="evidence" value="ECO:0007669"/>
    <property type="project" value="UniProtKB-KW"/>
</dbReference>
<organism evidence="4 5">
    <name type="scientific">Paragonimus westermani</name>
    <dbReference type="NCBI Taxonomy" id="34504"/>
    <lineage>
        <taxon>Eukaryota</taxon>
        <taxon>Metazoa</taxon>
        <taxon>Spiralia</taxon>
        <taxon>Lophotrochozoa</taxon>
        <taxon>Platyhelminthes</taxon>
        <taxon>Trematoda</taxon>
        <taxon>Digenea</taxon>
        <taxon>Plagiorchiida</taxon>
        <taxon>Troglotremata</taxon>
        <taxon>Troglotrematidae</taxon>
        <taxon>Paragonimus</taxon>
    </lineage>
</organism>
<dbReference type="OrthoDB" id="1532798at2759"/>
<dbReference type="EMBL" id="JTDF01003127">
    <property type="protein sequence ID" value="KAF8568065.1"/>
    <property type="molecule type" value="Genomic_DNA"/>
</dbReference>
<dbReference type="AlphaFoldDB" id="A0A8T0DJL8"/>
<dbReference type="SUPFAM" id="SSF52507">
    <property type="entry name" value="Homo-oligomeric flavin-containing Cys decarboxylases, HFCD"/>
    <property type="match status" value="1"/>
</dbReference>
<protein>
    <recommendedName>
        <fullName evidence="3">Flavoprotein domain-containing protein</fullName>
    </recommendedName>
</protein>
<reference evidence="4 5" key="1">
    <citation type="submission" date="2019-07" db="EMBL/GenBank/DDBJ databases">
        <title>Annotation for the trematode Paragonimus westermani.</title>
        <authorList>
            <person name="Choi Y.-J."/>
        </authorList>
    </citation>
    <scope>NUCLEOTIDE SEQUENCE [LARGE SCALE GENOMIC DNA]</scope>
    <source>
        <strain evidence="4">180907_Pwestermani</strain>
    </source>
</reference>
<name>A0A8T0DJL8_9TREM</name>
<evidence type="ECO:0000313" key="5">
    <source>
        <dbReference type="Proteomes" id="UP000699462"/>
    </source>
</evidence>
<evidence type="ECO:0000313" key="4">
    <source>
        <dbReference type="EMBL" id="KAF8568065.1"/>
    </source>
</evidence>
<feature type="domain" description="Flavoprotein" evidence="3">
    <location>
        <begin position="5"/>
        <end position="184"/>
    </location>
</feature>
<dbReference type="Proteomes" id="UP000699462">
    <property type="component" value="Unassembled WGS sequence"/>
</dbReference>
<evidence type="ECO:0000256" key="1">
    <source>
        <dbReference type="ARBA" id="ARBA00022993"/>
    </source>
</evidence>
<evidence type="ECO:0000259" key="3">
    <source>
        <dbReference type="Pfam" id="PF02441"/>
    </source>
</evidence>
<dbReference type="PANTHER" id="PTHR14359:SF6">
    <property type="entry name" value="PHOSPHOPANTOTHENOYLCYSTEINE DECARBOXYLASE"/>
    <property type="match status" value="1"/>
</dbReference>
<dbReference type="Gene3D" id="3.40.50.1950">
    <property type="entry name" value="Flavin prenyltransferase-like"/>
    <property type="match status" value="1"/>
</dbReference>
<accession>A0A8T0DJL8</accession>
<dbReference type="InterPro" id="IPR003382">
    <property type="entry name" value="Flavoprotein"/>
</dbReference>
<dbReference type="Pfam" id="PF02441">
    <property type="entry name" value="Flavoprotein"/>
    <property type="match status" value="1"/>
</dbReference>
<sequence length="194" mass="21852">MNESHLLLGVTASVAAIKTPELVSELKKFGHEVRVIVTENAVRFFDPEQLSVPVYHDVDEWSSWSARGDPVLHIEQLRNWANVLLLAPLSANTMAKLAYGCADNLLTTLSRSWWFPTTPEKQVFFAPAMNTKMWQHPFTSEQVDRLTRKLGWICIPPVCKTLMCGEHGIGAMAEVHNICTIVNKTLKIERVQNA</sequence>
<evidence type="ECO:0000256" key="2">
    <source>
        <dbReference type="ARBA" id="ARBA00038350"/>
    </source>
</evidence>
<dbReference type="GO" id="GO:0071513">
    <property type="term" value="C:phosphopantothenoylcysteine decarboxylase complex"/>
    <property type="evidence" value="ECO:0007669"/>
    <property type="project" value="TreeGrafter"/>
</dbReference>
<keyword evidence="5" id="KW-1185">Reference proteome</keyword>